<protein>
    <submittedName>
        <fullName evidence="1">(apollo) hypothetical protein</fullName>
    </submittedName>
</protein>
<dbReference type="OrthoDB" id="6115549at2759"/>
<keyword evidence="2" id="KW-1185">Reference proteome</keyword>
<evidence type="ECO:0000313" key="2">
    <source>
        <dbReference type="Proteomes" id="UP000691718"/>
    </source>
</evidence>
<evidence type="ECO:0000313" key="1">
    <source>
        <dbReference type="EMBL" id="CAG5006507.1"/>
    </source>
</evidence>
<accession>A0A8S3X744</accession>
<comment type="caution">
    <text evidence="1">The sequence shown here is derived from an EMBL/GenBank/DDBJ whole genome shotgun (WGS) entry which is preliminary data.</text>
</comment>
<dbReference type="Proteomes" id="UP000691718">
    <property type="component" value="Unassembled WGS sequence"/>
</dbReference>
<proteinExistence type="predicted"/>
<name>A0A8S3X744_PARAO</name>
<reference evidence="1" key="1">
    <citation type="submission" date="2021-04" db="EMBL/GenBank/DDBJ databases">
        <authorList>
            <person name="Tunstrom K."/>
        </authorList>
    </citation>
    <scope>NUCLEOTIDE SEQUENCE</scope>
</reference>
<dbReference type="AlphaFoldDB" id="A0A8S3X744"/>
<dbReference type="EMBL" id="CAJQZP010000981">
    <property type="protein sequence ID" value="CAG5006507.1"/>
    <property type="molecule type" value="Genomic_DNA"/>
</dbReference>
<sequence length="150" mass="15492">MVVTIRQVAEIFGKAFIETSTTATAVNGFKKCGIWPYDPSVFSESDFAPSQSITATASAPNNELATVTTPSVNLAILTSIETAPISQTAPTTSVISSAAIITPTKISAAVALAESETQSIKAFHVPDITGAATTAETSRALPAKVTIYRG</sequence>
<organism evidence="1 2">
    <name type="scientific">Parnassius apollo</name>
    <name type="common">Apollo butterfly</name>
    <name type="synonym">Papilio apollo</name>
    <dbReference type="NCBI Taxonomy" id="110799"/>
    <lineage>
        <taxon>Eukaryota</taxon>
        <taxon>Metazoa</taxon>
        <taxon>Ecdysozoa</taxon>
        <taxon>Arthropoda</taxon>
        <taxon>Hexapoda</taxon>
        <taxon>Insecta</taxon>
        <taxon>Pterygota</taxon>
        <taxon>Neoptera</taxon>
        <taxon>Endopterygota</taxon>
        <taxon>Lepidoptera</taxon>
        <taxon>Glossata</taxon>
        <taxon>Ditrysia</taxon>
        <taxon>Papilionoidea</taxon>
        <taxon>Papilionidae</taxon>
        <taxon>Parnassiinae</taxon>
        <taxon>Parnassini</taxon>
        <taxon>Parnassius</taxon>
        <taxon>Parnassius</taxon>
    </lineage>
</organism>
<gene>
    <name evidence="1" type="ORF">PAPOLLO_LOCUS14761</name>
</gene>